<reference evidence="1 2" key="2">
    <citation type="submission" date="2020-07" db="EMBL/GenBank/DDBJ databases">
        <title>Bacterial metabolism rescues the inhibition of intestinal drug absorption by food and drug additives.</title>
        <authorList>
            <person name="Zou L."/>
            <person name="Spanogiannopoulos P."/>
            <person name="Chien H.-C."/>
            <person name="Pieper L.M."/>
            <person name="Cai W."/>
            <person name="Khuri N."/>
            <person name="Pottel J."/>
            <person name="Vora B."/>
            <person name="Ni Z."/>
            <person name="Tsakalozou E."/>
            <person name="Zhang W."/>
            <person name="Shoichet B.K."/>
            <person name="Giacomini K.M."/>
            <person name="Turnbaugh P.J."/>
        </authorList>
    </citation>
    <scope>NUCLEOTIDE SEQUENCE [LARGE SCALE GENOMIC DNA]</scope>
    <source>
        <strain evidence="1 2">F22</strain>
    </source>
</reference>
<comment type="caution">
    <text evidence="1">The sequence shown here is derived from an EMBL/GenBank/DDBJ whole genome shotgun (WGS) entry which is preliminary data.</text>
</comment>
<dbReference type="Pfam" id="PF13177">
    <property type="entry name" value="DNA_pol3_delta2"/>
    <property type="match status" value="1"/>
</dbReference>
<keyword evidence="1" id="KW-0808">Transferase</keyword>
<sequence>MSGFKDVVGHSEIIQYIQNAVTEDKVSHAYILNGEKGSGKKMLAGLFAQTLQCEKGGAEPCYECHSCKQAVSGNHPDIIWVTHEKPNSISVDDIRVQINGDIQVKPYNGKYKIYIVPDADMMTVQAQNALLKTIEEPPAYAVILLLTENANSLLPTICSRCVMLKLRNIKDQLVKRYLMEQLQVPDYKADVCTAFAQGNIGKAAMLAGSEHFNEIKDEAVRLLKNI</sequence>
<keyword evidence="1" id="KW-0548">Nucleotidyltransferase</keyword>
<dbReference type="GO" id="GO:0006261">
    <property type="term" value="P:DNA-templated DNA replication"/>
    <property type="evidence" value="ECO:0007669"/>
    <property type="project" value="TreeGrafter"/>
</dbReference>
<reference evidence="1 2" key="1">
    <citation type="submission" date="2020-04" db="EMBL/GenBank/DDBJ databases">
        <authorList>
            <person name="Pieper L."/>
        </authorList>
    </citation>
    <scope>NUCLEOTIDE SEQUENCE [LARGE SCALE GENOMIC DNA]</scope>
    <source>
        <strain evidence="1 2">F22</strain>
    </source>
</reference>
<evidence type="ECO:0000313" key="1">
    <source>
        <dbReference type="EMBL" id="NUN87227.1"/>
    </source>
</evidence>
<dbReference type="Proteomes" id="UP000554488">
    <property type="component" value="Unassembled WGS sequence"/>
</dbReference>
<dbReference type="AlphaFoldDB" id="A0A849XRZ5"/>
<dbReference type="SUPFAM" id="SSF52540">
    <property type="entry name" value="P-loop containing nucleoside triphosphate hydrolases"/>
    <property type="match status" value="1"/>
</dbReference>
<dbReference type="Gene3D" id="3.40.50.300">
    <property type="entry name" value="P-loop containing nucleotide triphosphate hydrolases"/>
    <property type="match status" value="1"/>
</dbReference>
<organism evidence="1 2">
    <name type="scientific">Coprococcus comes</name>
    <dbReference type="NCBI Taxonomy" id="410072"/>
    <lineage>
        <taxon>Bacteria</taxon>
        <taxon>Bacillati</taxon>
        <taxon>Bacillota</taxon>
        <taxon>Clostridia</taxon>
        <taxon>Lachnospirales</taxon>
        <taxon>Lachnospiraceae</taxon>
        <taxon>Coprococcus</taxon>
    </lineage>
</organism>
<name>A0A849XRZ5_9FIRM</name>
<dbReference type="EMBL" id="JABWDC010000047">
    <property type="protein sequence ID" value="NUN87227.1"/>
    <property type="molecule type" value="Genomic_DNA"/>
</dbReference>
<dbReference type="PANTHER" id="PTHR11669:SF8">
    <property type="entry name" value="DNA POLYMERASE III SUBUNIT DELTA"/>
    <property type="match status" value="1"/>
</dbReference>
<dbReference type="InterPro" id="IPR004622">
    <property type="entry name" value="DNA_pol_HolB"/>
</dbReference>
<feature type="non-terminal residue" evidence="1">
    <location>
        <position position="226"/>
    </location>
</feature>
<dbReference type="RefSeq" id="WP_175305944.1">
    <property type="nucleotide sequence ID" value="NZ_JABWDC010000047.1"/>
</dbReference>
<dbReference type="PANTHER" id="PTHR11669">
    <property type="entry name" value="REPLICATION FACTOR C / DNA POLYMERASE III GAMMA-TAU SUBUNIT"/>
    <property type="match status" value="1"/>
</dbReference>
<evidence type="ECO:0000313" key="2">
    <source>
        <dbReference type="Proteomes" id="UP000554488"/>
    </source>
</evidence>
<dbReference type="GO" id="GO:0008408">
    <property type="term" value="F:3'-5' exonuclease activity"/>
    <property type="evidence" value="ECO:0007669"/>
    <property type="project" value="InterPro"/>
</dbReference>
<protein>
    <submittedName>
        <fullName evidence="1">DNA polymerase III subunit delta</fullName>
        <ecNumber evidence="1">2.7.7.7</ecNumber>
    </submittedName>
</protein>
<accession>A0A849XRZ5</accession>
<gene>
    <name evidence="1" type="primary">holB</name>
    <name evidence="1" type="ORF">HUU93_11595</name>
</gene>
<dbReference type="InterPro" id="IPR050238">
    <property type="entry name" value="DNA_Rep/Repair_Clamp_Loader"/>
</dbReference>
<dbReference type="InterPro" id="IPR027417">
    <property type="entry name" value="P-loop_NTPase"/>
</dbReference>
<dbReference type="EC" id="2.7.7.7" evidence="1"/>
<dbReference type="GO" id="GO:0003887">
    <property type="term" value="F:DNA-directed DNA polymerase activity"/>
    <property type="evidence" value="ECO:0007669"/>
    <property type="project" value="UniProtKB-EC"/>
</dbReference>
<proteinExistence type="predicted"/>
<dbReference type="NCBIfam" id="TIGR00678">
    <property type="entry name" value="holB"/>
    <property type="match status" value="1"/>
</dbReference>